<comment type="caution">
    <text evidence="2">The sequence shown here is derived from an EMBL/GenBank/DDBJ whole genome shotgun (WGS) entry which is preliminary data.</text>
</comment>
<evidence type="ECO:0000256" key="1">
    <source>
        <dbReference type="SAM" id="Phobius"/>
    </source>
</evidence>
<keyword evidence="1" id="KW-0812">Transmembrane</keyword>
<name>A0ABU7L2N8_9ACTN</name>
<evidence type="ECO:0000313" key="3">
    <source>
        <dbReference type="Proteomes" id="UP001348641"/>
    </source>
</evidence>
<evidence type="ECO:0000313" key="2">
    <source>
        <dbReference type="EMBL" id="MEE2055783.1"/>
    </source>
</evidence>
<sequence>MSCRTPGHRGARRTIAVTVYLVTGVLTAAAVAAAVWFGVAAVQSVWEHALARM</sequence>
<feature type="transmembrane region" description="Helical" evidence="1">
    <location>
        <begin position="20"/>
        <end position="46"/>
    </location>
</feature>
<dbReference type="EMBL" id="JAUUCC010000225">
    <property type="protein sequence ID" value="MEE2055783.1"/>
    <property type="molecule type" value="Genomic_DNA"/>
</dbReference>
<reference evidence="2 3" key="1">
    <citation type="submission" date="2023-07" db="EMBL/GenBank/DDBJ databases">
        <authorList>
            <person name="Girao M."/>
            <person name="Carvalho M.F."/>
        </authorList>
    </citation>
    <scope>NUCLEOTIDE SEQUENCE [LARGE SCALE GENOMIC DNA]</scope>
    <source>
        <strain evidence="2 3">66/93</strain>
    </source>
</reference>
<dbReference type="Proteomes" id="UP001348641">
    <property type="component" value="Unassembled WGS sequence"/>
</dbReference>
<protein>
    <submittedName>
        <fullName evidence="2">Uncharacterized protein</fullName>
    </submittedName>
</protein>
<accession>A0ABU7L2N8</accession>
<keyword evidence="1" id="KW-1133">Transmembrane helix</keyword>
<dbReference type="RefSeq" id="WP_330162508.1">
    <property type="nucleotide sequence ID" value="NZ_BAAAJA010000009.1"/>
</dbReference>
<proteinExistence type="predicted"/>
<gene>
    <name evidence="2" type="ORF">Q8A49_35315</name>
</gene>
<keyword evidence="1" id="KW-0472">Membrane</keyword>
<organism evidence="2 3">
    <name type="scientific">Nocardiopsis tropica</name>
    <dbReference type="NCBI Taxonomy" id="109330"/>
    <lineage>
        <taxon>Bacteria</taxon>
        <taxon>Bacillati</taxon>
        <taxon>Actinomycetota</taxon>
        <taxon>Actinomycetes</taxon>
        <taxon>Streptosporangiales</taxon>
        <taxon>Nocardiopsidaceae</taxon>
        <taxon>Nocardiopsis</taxon>
    </lineage>
</organism>